<dbReference type="HOGENOM" id="CLU_019576_0_0_1"/>
<dbReference type="AlphaFoldDB" id="S7PXF5"/>
<evidence type="ECO:0000313" key="2">
    <source>
        <dbReference type="EMBL" id="EPQ52198.1"/>
    </source>
</evidence>
<evidence type="ECO:0008006" key="4">
    <source>
        <dbReference type="Google" id="ProtNLM"/>
    </source>
</evidence>
<dbReference type="GeneID" id="19304570"/>
<keyword evidence="3" id="KW-1185">Reference proteome</keyword>
<evidence type="ECO:0000256" key="1">
    <source>
        <dbReference type="SAM" id="MobiDB-lite"/>
    </source>
</evidence>
<feature type="region of interest" description="Disordered" evidence="1">
    <location>
        <begin position="337"/>
        <end position="363"/>
    </location>
</feature>
<dbReference type="KEGG" id="gtr:GLOTRDRAFT_140604"/>
<name>S7PXF5_GLOTA</name>
<feature type="compositionally biased region" description="Basic and acidic residues" evidence="1">
    <location>
        <begin position="394"/>
        <end position="403"/>
    </location>
</feature>
<gene>
    <name evidence="2" type="ORF">GLOTRDRAFT_140604</name>
</gene>
<feature type="region of interest" description="Disordered" evidence="1">
    <location>
        <begin position="394"/>
        <end position="426"/>
    </location>
</feature>
<proteinExistence type="predicted"/>
<organism evidence="2 3">
    <name type="scientific">Gloeophyllum trabeum (strain ATCC 11539 / FP-39264 / Madison 617)</name>
    <name type="common">Brown rot fungus</name>
    <dbReference type="NCBI Taxonomy" id="670483"/>
    <lineage>
        <taxon>Eukaryota</taxon>
        <taxon>Fungi</taxon>
        <taxon>Dikarya</taxon>
        <taxon>Basidiomycota</taxon>
        <taxon>Agaricomycotina</taxon>
        <taxon>Agaricomycetes</taxon>
        <taxon>Gloeophyllales</taxon>
        <taxon>Gloeophyllaceae</taxon>
        <taxon>Gloeophyllum</taxon>
    </lineage>
</organism>
<feature type="region of interest" description="Disordered" evidence="1">
    <location>
        <begin position="209"/>
        <end position="276"/>
    </location>
</feature>
<dbReference type="eggNOG" id="ENOG502SHTK">
    <property type="taxonomic scope" value="Eukaryota"/>
</dbReference>
<dbReference type="RefSeq" id="XP_007869377.1">
    <property type="nucleotide sequence ID" value="XM_007871186.1"/>
</dbReference>
<feature type="compositionally biased region" description="Low complexity" evidence="1">
    <location>
        <begin position="23"/>
        <end position="38"/>
    </location>
</feature>
<feature type="compositionally biased region" description="Gly residues" evidence="1">
    <location>
        <begin position="412"/>
        <end position="421"/>
    </location>
</feature>
<dbReference type="Gene3D" id="2.40.50.140">
    <property type="entry name" value="Nucleic acid-binding proteins"/>
    <property type="match status" value="1"/>
</dbReference>
<evidence type="ECO:0000313" key="3">
    <source>
        <dbReference type="Proteomes" id="UP000030669"/>
    </source>
</evidence>
<dbReference type="Proteomes" id="UP000030669">
    <property type="component" value="Unassembled WGS sequence"/>
</dbReference>
<dbReference type="OMA" id="WEWILTS"/>
<sequence>MRPPPSSHRKPSSTLHTLSNQQRSFPSPSTASPSNPTSTRPPPHPSRHSSLELWRWTLTKASTAPCFVRDVHRMRESGSKDHDFFWLGCVPCRTVKVLGILVGVQVCERRVIYTLDDGTATVDCVHRHESQPPPPPSPAKVRNTPKGKGKEREKADPYKCPSTPELNVKHRTDTQGQTLPLVPVLPTSLADVGAAEKYSQPGPFVIPFQPPAAKAAPAPSETQEALAPSDTDDPILVPTTPKRRPHSPSPAPTSSPVASSSPTKCERTDTEEEQVRLRHPARLHSRDLNLNTFRIYVKHYMDNAPPPAGCRRCGGGYCPHVGGAGCEEDVFRTPRKGRAERDADINETPHATGRGRSGTQGERESVYGFTLSYLRRVPELRLLARRVVEAEAKRRRRAEREALKTQILNRTGTGGRGGSGASGREPVGKKMKRLFEVTVVKLYEEGSIVLWEGPVRRPWWQGQSQSGSEGLWKMGSSSTMLASSVCSVATSVGGEDDDGDEGDLSDPPAEEEAYVPVTPRLLAGYVEDAIRVLTSRSAEELRLAHCRHKRAPAHVDGVGPTKEEIARFLRRGDGRWERVGEWVVEEALEGLRAEGRVWCAGRGRWELCL</sequence>
<reference evidence="2 3" key="1">
    <citation type="journal article" date="2012" name="Science">
        <title>The Paleozoic origin of enzymatic lignin decomposition reconstructed from 31 fungal genomes.</title>
        <authorList>
            <person name="Floudas D."/>
            <person name="Binder M."/>
            <person name="Riley R."/>
            <person name="Barry K."/>
            <person name="Blanchette R.A."/>
            <person name="Henrissat B."/>
            <person name="Martinez A.T."/>
            <person name="Otillar R."/>
            <person name="Spatafora J.W."/>
            <person name="Yadav J.S."/>
            <person name="Aerts A."/>
            <person name="Benoit I."/>
            <person name="Boyd A."/>
            <person name="Carlson A."/>
            <person name="Copeland A."/>
            <person name="Coutinho P.M."/>
            <person name="de Vries R.P."/>
            <person name="Ferreira P."/>
            <person name="Findley K."/>
            <person name="Foster B."/>
            <person name="Gaskell J."/>
            <person name="Glotzer D."/>
            <person name="Gorecki P."/>
            <person name="Heitman J."/>
            <person name="Hesse C."/>
            <person name="Hori C."/>
            <person name="Igarashi K."/>
            <person name="Jurgens J.A."/>
            <person name="Kallen N."/>
            <person name="Kersten P."/>
            <person name="Kohler A."/>
            <person name="Kuees U."/>
            <person name="Kumar T.K.A."/>
            <person name="Kuo A."/>
            <person name="LaButti K."/>
            <person name="Larrondo L.F."/>
            <person name="Lindquist E."/>
            <person name="Ling A."/>
            <person name="Lombard V."/>
            <person name="Lucas S."/>
            <person name="Lundell T."/>
            <person name="Martin R."/>
            <person name="McLaughlin D.J."/>
            <person name="Morgenstern I."/>
            <person name="Morin E."/>
            <person name="Murat C."/>
            <person name="Nagy L.G."/>
            <person name="Nolan M."/>
            <person name="Ohm R.A."/>
            <person name="Patyshakuliyeva A."/>
            <person name="Rokas A."/>
            <person name="Ruiz-Duenas F.J."/>
            <person name="Sabat G."/>
            <person name="Salamov A."/>
            <person name="Samejima M."/>
            <person name="Schmutz J."/>
            <person name="Slot J.C."/>
            <person name="St John F."/>
            <person name="Stenlid J."/>
            <person name="Sun H."/>
            <person name="Sun S."/>
            <person name="Syed K."/>
            <person name="Tsang A."/>
            <person name="Wiebenga A."/>
            <person name="Young D."/>
            <person name="Pisabarro A."/>
            <person name="Eastwood D.C."/>
            <person name="Martin F."/>
            <person name="Cullen D."/>
            <person name="Grigoriev I.V."/>
            <person name="Hibbett D.S."/>
        </authorList>
    </citation>
    <scope>NUCLEOTIDE SEQUENCE [LARGE SCALE GENOMIC DNA]</scope>
    <source>
        <strain evidence="2 3">ATCC 11539</strain>
    </source>
</reference>
<feature type="region of interest" description="Disordered" evidence="1">
    <location>
        <begin position="125"/>
        <end position="178"/>
    </location>
</feature>
<feature type="region of interest" description="Disordered" evidence="1">
    <location>
        <begin position="1"/>
        <end position="49"/>
    </location>
</feature>
<feature type="region of interest" description="Disordered" evidence="1">
    <location>
        <begin position="490"/>
        <end position="510"/>
    </location>
</feature>
<feature type="compositionally biased region" description="Acidic residues" evidence="1">
    <location>
        <begin position="494"/>
        <end position="510"/>
    </location>
</feature>
<dbReference type="OrthoDB" id="77828at2759"/>
<protein>
    <recommendedName>
        <fullName evidence="4">CST complex subunit Stn1 N-terminal domain-containing protein</fullName>
    </recommendedName>
</protein>
<feature type="compositionally biased region" description="Low complexity" evidence="1">
    <location>
        <begin position="254"/>
        <end position="263"/>
    </location>
</feature>
<dbReference type="EMBL" id="KB469308">
    <property type="protein sequence ID" value="EPQ52198.1"/>
    <property type="molecule type" value="Genomic_DNA"/>
</dbReference>
<dbReference type="STRING" id="670483.S7PXF5"/>
<feature type="compositionally biased region" description="Basic and acidic residues" evidence="1">
    <location>
        <begin position="264"/>
        <end position="276"/>
    </location>
</feature>
<dbReference type="InterPro" id="IPR012340">
    <property type="entry name" value="NA-bd_OB-fold"/>
</dbReference>
<feature type="compositionally biased region" description="Basic and acidic residues" evidence="1">
    <location>
        <begin position="148"/>
        <end position="157"/>
    </location>
</feature>
<accession>S7PXF5</accession>